<evidence type="ECO:0000256" key="6">
    <source>
        <dbReference type="ARBA" id="ARBA00049417"/>
    </source>
</evidence>
<reference evidence="8 9" key="1">
    <citation type="submission" date="2020-08" db="EMBL/GenBank/DDBJ databases">
        <authorList>
            <person name="Liu C."/>
            <person name="Sun Q."/>
        </authorList>
    </citation>
    <scope>NUCLEOTIDE SEQUENCE [LARGE SCALE GENOMIC DNA]</scope>
    <source>
        <strain evidence="8 9">NSJ-29</strain>
    </source>
</reference>
<keyword evidence="5" id="KW-0408">Iron</keyword>
<dbReference type="NCBIfam" id="TIGR00488">
    <property type="entry name" value="bis(5'-nucleosyl)-tetraphosphatase (symmetrical) YqeK"/>
    <property type="match status" value="1"/>
</dbReference>
<dbReference type="EC" id="3.6.1.41" evidence="1"/>
<dbReference type="Proteomes" id="UP000515860">
    <property type="component" value="Chromosome"/>
</dbReference>
<dbReference type="InterPro" id="IPR051094">
    <property type="entry name" value="Diverse_Catalytic_Enzymes"/>
</dbReference>
<evidence type="ECO:0000259" key="7">
    <source>
        <dbReference type="PROSITE" id="PS51831"/>
    </source>
</evidence>
<evidence type="ECO:0000256" key="2">
    <source>
        <dbReference type="ARBA" id="ARBA00022723"/>
    </source>
</evidence>
<dbReference type="GO" id="GO:0000166">
    <property type="term" value="F:nucleotide binding"/>
    <property type="evidence" value="ECO:0007669"/>
    <property type="project" value="UniProtKB-KW"/>
</dbReference>
<evidence type="ECO:0000313" key="8">
    <source>
        <dbReference type="EMBL" id="QNM09606.1"/>
    </source>
</evidence>
<dbReference type="SMART" id="SM00471">
    <property type="entry name" value="HDc"/>
    <property type="match status" value="1"/>
</dbReference>
<name>A0A7G9GFM4_9FIRM</name>
<dbReference type="SUPFAM" id="SSF109604">
    <property type="entry name" value="HD-domain/PDEase-like"/>
    <property type="match status" value="1"/>
</dbReference>
<comment type="catalytic activity">
    <reaction evidence="6">
        <text>P(1),P(4)-bis(5'-adenosyl) tetraphosphate + H2O = 2 ADP + 2 H(+)</text>
        <dbReference type="Rhea" id="RHEA:24252"/>
        <dbReference type="ChEBI" id="CHEBI:15377"/>
        <dbReference type="ChEBI" id="CHEBI:15378"/>
        <dbReference type="ChEBI" id="CHEBI:58141"/>
        <dbReference type="ChEBI" id="CHEBI:456216"/>
        <dbReference type="EC" id="3.6.1.41"/>
    </reaction>
</comment>
<protein>
    <recommendedName>
        <fullName evidence="1">bis(5'-nucleosyl)-tetraphosphatase (symmetrical)</fullName>
        <ecNumber evidence="1">3.6.1.41</ecNumber>
    </recommendedName>
</protein>
<dbReference type="PROSITE" id="PS51831">
    <property type="entry name" value="HD"/>
    <property type="match status" value="1"/>
</dbReference>
<feature type="domain" description="HD" evidence="7">
    <location>
        <begin position="20"/>
        <end position="135"/>
    </location>
</feature>
<evidence type="ECO:0000313" key="9">
    <source>
        <dbReference type="Proteomes" id="UP000515860"/>
    </source>
</evidence>
<sequence>MEIQWNKIKNKLKKELDANRFEHTQGVMYTASCLAMAHGIDMERARIAGLLHDCAKCIPNRRKIDLCEKAKLPVSEFEKEYPFLLHAKLGAYLAEKEYGVRDREVLSSILWHTTGKPAMSDLEKIIYIADYIEPNRNKAPHLEQVRRLAFDDLDSCMCEILEDTVSYLSANPKSMDKTTLDAYDYYKTICGKRTGVKEKDDRG</sequence>
<evidence type="ECO:0000256" key="4">
    <source>
        <dbReference type="ARBA" id="ARBA00022801"/>
    </source>
</evidence>
<dbReference type="EMBL" id="CP060635">
    <property type="protein sequence ID" value="QNM09606.1"/>
    <property type="molecule type" value="Genomic_DNA"/>
</dbReference>
<proteinExistence type="predicted"/>
<dbReference type="InterPro" id="IPR005249">
    <property type="entry name" value="YqeK"/>
</dbReference>
<keyword evidence="4 8" id="KW-0378">Hydrolase</keyword>
<organism evidence="8 9">
    <name type="scientific">Wansuia hejianensis</name>
    <dbReference type="NCBI Taxonomy" id="2763667"/>
    <lineage>
        <taxon>Bacteria</taxon>
        <taxon>Bacillati</taxon>
        <taxon>Bacillota</taxon>
        <taxon>Clostridia</taxon>
        <taxon>Lachnospirales</taxon>
        <taxon>Lachnospiraceae</taxon>
        <taxon>Wansuia</taxon>
    </lineage>
</organism>
<dbReference type="KEGG" id="whj:H9Q79_04765"/>
<dbReference type="RefSeq" id="WP_118644494.1">
    <property type="nucleotide sequence ID" value="NZ_CP060635.1"/>
</dbReference>
<dbReference type="NCBIfam" id="TIGR00277">
    <property type="entry name" value="HDIG"/>
    <property type="match status" value="1"/>
</dbReference>
<accession>A0A7G9GFM4</accession>
<evidence type="ECO:0000256" key="1">
    <source>
        <dbReference type="ARBA" id="ARBA00012506"/>
    </source>
</evidence>
<evidence type="ECO:0000256" key="5">
    <source>
        <dbReference type="ARBA" id="ARBA00023004"/>
    </source>
</evidence>
<dbReference type="Gene3D" id="1.10.3210.10">
    <property type="entry name" value="Hypothetical protein af1432"/>
    <property type="match status" value="1"/>
</dbReference>
<dbReference type="PANTHER" id="PTHR35795:SF1">
    <property type="entry name" value="BIS(5'-NUCLEOSYL)-TETRAPHOSPHATASE, SYMMETRICAL"/>
    <property type="match status" value="1"/>
</dbReference>
<keyword evidence="2" id="KW-0479">Metal-binding</keyword>
<dbReference type="CDD" id="cd00077">
    <property type="entry name" value="HDc"/>
    <property type="match status" value="1"/>
</dbReference>
<keyword evidence="3" id="KW-0547">Nucleotide-binding</keyword>
<dbReference type="Pfam" id="PF01966">
    <property type="entry name" value="HD"/>
    <property type="match status" value="1"/>
</dbReference>
<dbReference type="AlphaFoldDB" id="A0A7G9GFM4"/>
<evidence type="ECO:0000256" key="3">
    <source>
        <dbReference type="ARBA" id="ARBA00022741"/>
    </source>
</evidence>
<dbReference type="InterPro" id="IPR003607">
    <property type="entry name" value="HD/PDEase_dom"/>
</dbReference>
<dbReference type="InterPro" id="IPR006674">
    <property type="entry name" value="HD_domain"/>
</dbReference>
<gene>
    <name evidence="8" type="primary">yqeK</name>
    <name evidence="8" type="ORF">H9Q79_04765</name>
</gene>
<keyword evidence="9" id="KW-1185">Reference proteome</keyword>
<dbReference type="GO" id="GO:0046872">
    <property type="term" value="F:metal ion binding"/>
    <property type="evidence" value="ECO:0007669"/>
    <property type="project" value="UniProtKB-KW"/>
</dbReference>
<dbReference type="GO" id="GO:0008803">
    <property type="term" value="F:bis(5'-nucleosyl)-tetraphosphatase (symmetrical) activity"/>
    <property type="evidence" value="ECO:0007669"/>
    <property type="project" value="UniProtKB-EC"/>
</dbReference>
<dbReference type="InterPro" id="IPR006675">
    <property type="entry name" value="HDIG_dom"/>
</dbReference>
<dbReference type="PANTHER" id="PTHR35795">
    <property type="entry name" value="SLR1885 PROTEIN"/>
    <property type="match status" value="1"/>
</dbReference>